<gene>
    <name evidence="5" type="ORF">M513_12043</name>
</gene>
<accession>A0A085LQ09</accession>
<dbReference type="EMBL" id="KL363341">
    <property type="protein sequence ID" value="KFD47055.1"/>
    <property type="molecule type" value="Genomic_DNA"/>
</dbReference>
<feature type="signal peptide" evidence="3">
    <location>
        <begin position="1"/>
        <end position="19"/>
    </location>
</feature>
<keyword evidence="6" id="KW-1185">Reference proteome</keyword>
<protein>
    <recommendedName>
        <fullName evidence="4">ILCR1 Ig-like domain-containing protein</fullName>
    </recommendedName>
</protein>
<dbReference type="Pfam" id="PF25519">
    <property type="entry name" value="ILCR1_N"/>
    <property type="match status" value="1"/>
</dbReference>
<feature type="domain" description="ILCR1 Ig-like" evidence="4">
    <location>
        <begin position="189"/>
        <end position="271"/>
    </location>
</feature>
<dbReference type="AlphaFoldDB" id="A0A085LQ09"/>
<dbReference type="InterPro" id="IPR057066">
    <property type="entry name" value="Ig_ILCR1"/>
</dbReference>
<comment type="subcellular location">
    <subcellularLocation>
        <location evidence="1">Cell membrane</location>
        <topology evidence="1">Single-pass type I membrane protein</topology>
    </subcellularLocation>
</comment>
<sequence length="272" mass="31008">MRLGLVFLLIVLFYEVVSAEQHIGDRFIAGCSFQAMCEIQDSSSVNISSSIVLHLHPYVVVNPSTNPPTYRLKVNSTWRPYFIDRPEDLLGFQLNVTDKQTNESSCFTIRVENVSSFANGNRVSMLFWFWTADLFKYEHTYHVQLSSLPASTLGSIFVEQRMPDHPDALPVSSDNGLPCSVSGHRDAHRWVTAFRLVHKKPWQRAIDVEFIAAPPAYCFEAYELRLIHESKNIVQSAVVSADSLTWETMDNRFIAYGKYSFENVEPGNYRIG</sequence>
<dbReference type="Gene3D" id="2.60.40.2160">
    <property type="entry name" value="Interleukin-17 receptor A/B, fibronectin-III-like domain 1"/>
    <property type="match status" value="1"/>
</dbReference>
<name>A0A085LQ09_9BILA</name>
<evidence type="ECO:0000256" key="3">
    <source>
        <dbReference type="SAM" id="SignalP"/>
    </source>
</evidence>
<evidence type="ECO:0000256" key="2">
    <source>
        <dbReference type="ARBA" id="ARBA00022475"/>
    </source>
</evidence>
<keyword evidence="3" id="KW-0732">Signal</keyword>
<organism evidence="5 6">
    <name type="scientific">Trichuris suis</name>
    <name type="common">pig whipworm</name>
    <dbReference type="NCBI Taxonomy" id="68888"/>
    <lineage>
        <taxon>Eukaryota</taxon>
        <taxon>Metazoa</taxon>
        <taxon>Ecdysozoa</taxon>
        <taxon>Nematoda</taxon>
        <taxon>Enoplea</taxon>
        <taxon>Dorylaimia</taxon>
        <taxon>Trichinellida</taxon>
        <taxon>Trichuridae</taxon>
        <taxon>Trichuris</taxon>
    </lineage>
</organism>
<dbReference type="Pfam" id="PF23608">
    <property type="entry name" value="Ig_ILCR1"/>
    <property type="match status" value="1"/>
</dbReference>
<keyword evidence="2" id="KW-0472">Membrane</keyword>
<dbReference type="Proteomes" id="UP000030764">
    <property type="component" value="Unassembled WGS sequence"/>
</dbReference>
<evidence type="ECO:0000259" key="4">
    <source>
        <dbReference type="Pfam" id="PF23608"/>
    </source>
</evidence>
<feature type="non-terminal residue" evidence="5">
    <location>
        <position position="272"/>
    </location>
</feature>
<evidence type="ECO:0000256" key="1">
    <source>
        <dbReference type="ARBA" id="ARBA00004251"/>
    </source>
</evidence>
<feature type="chain" id="PRO_5001794667" description="ILCR1 Ig-like domain-containing protein" evidence="3">
    <location>
        <begin position="20"/>
        <end position="272"/>
    </location>
</feature>
<dbReference type="GO" id="GO:0005886">
    <property type="term" value="C:plasma membrane"/>
    <property type="evidence" value="ECO:0007669"/>
    <property type="project" value="UniProtKB-SubCell"/>
</dbReference>
<evidence type="ECO:0000313" key="5">
    <source>
        <dbReference type="EMBL" id="KFD47055.1"/>
    </source>
</evidence>
<keyword evidence="2" id="KW-1003">Cell membrane</keyword>
<proteinExistence type="predicted"/>
<dbReference type="InterPro" id="IPR038683">
    <property type="entry name" value="IL17RA/B_FnIII-like_1_sf"/>
</dbReference>
<evidence type="ECO:0000313" key="6">
    <source>
        <dbReference type="Proteomes" id="UP000030764"/>
    </source>
</evidence>
<reference evidence="5 6" key="1">
    <citation type="journal article" date="2014" name="Nat. Genet.">
        <title>Genome and transcriptome of the porcine whipworm Trichuris suis.</title>
        <authorList>
            <person name="Jex A.R."/>
            <person name="Nejsum P."/>
            <person name="Schwarz E.M."/>
            <person name="Hu L."/>
            <person name="Young N.D."/>
            <person name="Hall R.S."/>
            <person name="Korhonen P.K."/>
            <person name="Liao S."/>
            <person name="Thamsborg S."/>
            <person name="Xia J."/>
            <person name="Xu P."/>
            <person name="Wang S."/>
            <person name="Scheerlinck J.P."/>
            <person name="Hofmann A."/>
            <person name="Sternberg P.W."/>
            <person name="Wang J."/>
            <person name="Gasser R.B."/>
        </authorList>
    </citation>
    <scope>NUCLEOTIDE SEQUENCE [LARGE SCALE GENOMIC DNA]</scope>
    <source>
        <strain evidence="5">DCEP-RM93M</strain>
    </source>
</reference>